<keyword evidence="3" id="KW-1185">Reference proteome</keyword>
<comment type="caution">
    <text evidence="2">The sequence shown here is derived from an EMBL/GenBank/DDBJ whole genome shotgun (WGS) entry which is preliminary data.</text>
</comment>
<evidence type="ECO:0000256" key="1">
    <source>
        <dbReference type="SAM" id="Coils"/>
    </source>
</evidence>
<feature type="coiled-coil region" evidence="1">
    <location>
        <begin position="8"/>
        <end position="46"/>
    </location>
</feature>
<dbReference type="EMBL" id="LXQA010475405">
    <property type="protein sequence ID" value="MCI54182.1"/>
    <property type="molecule type" value="Genomic_DNA"/>
</dbReference>
<proteinExistence type="predicted"/>
<sequence>MKIVDDNLGSIEKEYSATKENLEKEIKELKVEHERQLERLAKDKEDRWAKDRKTFTDKIAHLRAQVATQKDQLALSLKEKDDVASQRDALSQEKT</sequence>
<feature type="non-terminal residue" evidence="2">
    <location>
        <position position="95"/>
    </location>
</feature>
<accession>A0A392T084</accession>
<keyword evidence="1" id="KW-0175">Coiled coil</keyword>
<reference evidence="2 3" key="1">
    <citation type="journal article" date="2018" name="Front. Plant Sci.">
        <title>Red Clover (Trifolium pratense) and Zigzag Clover (T. medium) - A Picture of Genomic Similarities and Differences.</title>
        <authorList>
            <person name="Dluhosova J."/>
            <person name="Istvanek J."/>
            <person name="Nedelnik J."/>
            <person name="Repkova J."/>
        </authorList>
    </citation>
    <scope>NUCLEOTIDE SEQUENCE [LARGE SCALE GENOMIC DNA]</scope>
    <source>
        <strain evidence="3">cv. 10/8</strain>
        <tissue evidence="2">Leaf</tissue>
    </source>
</reference>
<evidence type="ECO:0000313" key="3">
    <source>
        <dbReference type="Proteomes" id="UP000265520"/>
    </source>
</evidence>
<protein>
    <submittedName>
        <fullName evidence="2">Uncharacterized protein</fullName>
    </submittedName>
</protein>
<organism evidence="2 3">
    <name type="scientific">Trifolium medium</name>
    <dbReference type="NCBI Taxonomy" id="97028"/>
    <lineage>
        <taxon>Eukaryota</taxon>
        <taxon>Viridiplantae</taxon>
        <taxon>Streptophyta</taxon>
        <taxon>Embryophyta</taxon>
        <taxon>Tracheophyta</taxon>
        <taxon>Spermatophyta</taxon>
        <taxon>Magnoliopsida</taxon>
        <taxon>eudicotyledons</taxon>
        <taxon>Gunneridae</taxon>
        <taxon>Pentapetalae</taxon>
        <taxon>rosids</taxon>
        <taxon>fabids</taxon>
        <taxon>Fabales</taxon>
        <taxon>Fabaceae</taxon>
        <taxon>Papilionoideae</taxon>
        <taxon>50 kb inversion clade</taxon>
        <taxon>NPAAA clade</taxon>
        <taxon>Hologalegina</taxon>
        <taxon>IRL clade</taxon>
        <taxon>Trifolieae</taxon>
        <taxon>Trifolium</taxon>
    </lineage>
</organism>
<name>A0A392T084_9FABA</name>
<dbReference type="Proteomes" id="UP000265520">
    <property type="component" value="Unassembled WGS sequence"/>
</dbReference>
<dbReference type="AlphaFoldDB" id="A0A392T084"/>
<evidence type="ECO:0000313" key="2">
    <source>
        <dbReference type="EMBL" id="MCI54182.1"/>
    </source>
</evidence>